<proteinExistence type="inferred from homology"/>
<dbReference type="OrthoDB" id="17212at2759"/>
<comment type="similarity">
    <text evidence="1">Belongs to the RCAN family.</text>
</comment>
<keyword evidence="4" id="KW-1185">Reference proteome</keyword>
<dbReference type="GO" id="GO:0003676">
    <property type="term" value="F:nucleic acid binding"/>
    <property type="evidence" value="ECO:0007669"/>
    <property type="project" value="InterPro"/>
</dbReference>
<sequence length="227" mass="25265">MENESEYFVNQVDGLPNDHPALPLECDVSESTEIDPESLDDLPTSLIVTNIHSEVFHSDELKAEIENVFREFSDEVTFQWLKSFRRLRVNYDNALSAANARIRLHQYRVNKSVINCYFAQPVTPISNKSLQPPAPSKQFLISPPSSPPAGWAQAEECEPFIFNHDLLAALANLNPGEVHEIHAASETQPGIMVHTAIVAQDSSSTDESDDGKKGKVSIAHTRCPERT</sequence>
<reference evidence="3" key="1">
    <citation type="submission" date="2021-03" db="EMBL/GenBank/DDBJ databases">
        <title>Chromosome level genome of the anhydrobiotic midge Polypedilum vanderplanki.</title>
        <authorList>
            <person name="Yoshida Y."/>
            <person name="Kikawada T."/>
            <person name="Gusev O."/>
        </authorList>
    </citation>
    <scope>NUCLEOTIDE SEQUENCE</scope>
    <source>
        <strain evidence="3">NIAS01</strain>
        <tissue evidence="3">Whole body or cell culture</tissue>
    </source>
</reference>
<dbReference type="InterPro" id="IPR012677">
    <property type="entry name" value="Nucleotide-bd_a/b_plait_sf"/>
</dbReference>
<gene>
    <name evidence="3" type="ORF">PVAND_009294</name>
</gene>
<evidence type="ECO:0000313" key="3">
    <source>
        <dbReference type="EMBL" id="KAG5679754.1"/>
    </source>
</evidence>
<dbReference type="GO" id="GO:0005737">
    <property type="term" value="C:cytoplasm"/>
    <property type="evidence" value="ECO:0007669"/>
    <property type="project" value="TreeGrafter"/>
</dbReference>
<dbReference type="Pfam" id="PF04847">
    <property type="entry name" value="Calcipressin"/>
    <property type="match status" value="1"/>
</dbReference>
<dbReference type="GO" id="GO:0019722">
    <property type="term" value="P:calcium-mediated signaling"/>
    <property type="evidence" value="ECO:0007669"/>
    <property type="project" value="InterPro"/>
</dbReference>
<dbReference type="GO" id="GO:0007617">
    <property type="term" value="P:mating behavior"/>
    <property type="evidence" value="ECO:0007669"/>
    <property type="project" value="UniProtKB-ARBA"/>
</dbReference>
<dbReference type="GO" id="GO:0008597">
    <property type="term" value="F:calcium-dependent protein serine/threonine phosphatase regulator activity"/>
    <property type="evidence" value="ECO:0007669"/>
    <property type="project" value="TreeGrafter"/>
</dbReference>
<dbReference type="CDD" id="cd12434">
    <property type="entry name" value="RRM_RCAN_like"/>
    <property type="match status" value="1"/>
</dbReference>
<accession>A0A9J6CCH0</accession>
<dbReference type="AlphaFoldDB" id="A0A9J6CCH0"/>
<feature type="region of interest" description="Disordered" evidence="2">
    <location>
        <begin position="200"/>
        <end position="227"/>
    </location>
</feature>
<dbReference type="GO" id="GO:0005634">
    <property type="term" value="C:nucleus"/>
    <property type="evidence" value="ECO:0007669"/>
    <property type="project" value="TreeGrafter"/>
</dbReference>
<evidence type="ECO:0008006" key="5">
    <source>
        <dbReference type="Google" id="ProtNLM"/>
    </source>
</evidence>
<dbReference type="FunFam" id="3.30.70.330:FF:000092">
    <property type="entry name" value="Calcipressin-2 isoform 2"/>
    <property type="match status" value="1"/>
</dbReference>
<evidence type="ECO:0000256" key="2">
    <source>
        <dbReference type="SAM" id="MobiDB-lite"/>
    </source>
</evidence>
<dbReference type="SUPFAM" id="SSF54928">
    <property type="entry name" value="RNA-binding domain, RBD"/>
    <property type="match status" value="1"/>
</dbReference>
<organism evidence="3 4">
    <name type="scientific">Polypedilum vanderplanki</name>
    <name type="common">Sleeping chironomid midge</name>
    <dbReference type="NCBI Taxonomy" id="319348"/>
    <lineage>
        <taxon>Eukaryota</taxon>
        <taxon>Metazoa</taxon>
        <taxon>Ecdysozoa</taxon>
        <taxon>Arthropoda</taxon>
        <taxon>Hexapoda</taxon>
        <taxon>Insecta</taxon>
        <taxon>Pterygota</taxon>
        <taxon>Neoptera</taxon>
        <taxon>Endopterygota</taxon>
        <taxon>Diptera</taxon>
        <taxon>Nematocera</taxon>
        <taxon>Chironomoidea</taxon>
        <taxon>Chironomidae</taxon>
        <taxon>Chironominae</taxon>
        <taxon>Polypedilum</taxon>
        <taxon>Polypedilum</taxon>
    </lineage>
</organism>
<evidence type="ECO:0000256" key="1">
    <source>
        <dbReference type="ARBA" id="ARBA00008209"/>
    </source>
</evidence>
<dbReference type="InterPro" id="IPR006931">
    <property type="entry name" value="Calcipressin"/>
</dbReference>
<dbReference type="PANTHER" id="PTHR10300">
    <property type="entry name" value="CALCIPRESSIN"/>
    <property type="match status" value="1"/>
</dbReference>
<name>A0A9J6CCH0_POLVA</name>
<dbReference type="InterPro" id="IPR035979">
    <property type="entry name" value="RBD_domain_sf"/>
</dbReference>
<comment type="caution">
    <text evidence="3">The sequence shown here is derived from an EMBL/GenBank/DDBJ whole genome shotgun (WGS) entry which is preliminary data.</text>
</comment>
<dbReference type="Gene3D" id="3.30.70.330">
    <property type="match status" value="1"/>
</dbReference>
<protein>
    <recommendedName>
        <fullName evidence="5">Protein sarah</fullName>
    </recommendedName>
</protein>
<evidence type="ECO:0000313" key="4">
    <source>
        <dbReference type="Proteomes" id="UP001107558"/>
    </source>
</evidence>
<dbReference type="EMBL" id="JADBJN010000001">
    <property type="protein sequence ID" value="KAG5679754.1"/>
    <property type="molecule type" value="Genomic_DNA"/>
</dbReference>
<dbReference type="PANTHER" id="PTHR10300:SF14">
    <property type="entry name" value="PROTEIN SARAH"/>
    <property type="match status" value="1"/>
</dbReference>
<dbReference type="Proteomes" id="UP001107558">
    <property type="component" value="Chromosome 1"/>
</dbReference>